<dbReference type="EMBL" id="JAHKNG010000019">
    <property type="protein sequence ID" value="MBU3030839.1"/>
    <property type="molecule type" value="Genomic_DNA"/>
</dbReference>
<sequence length="93" mass="10107">MHVPFRRMTEWRDLSGIAIYIPPQPAGEAPESNEIRASEANSMRLIKVLVVLILAGLIGLIGYAYLGDMEPRRQEVRSPIAGTVTATDGDAGD</sequence>
<comment type="caution">
    <text evidence="2">The sequence shown here is derived from an EMBL/GenBank/DDBJ whole genome shotgun (WGS) entry which is preliminary data.</text>
</comment>
<organism evidence="2 3">
    <name type="scientific">Paracoccus marinaquae</name>
    <dbReference type="NCBI Taxonomy" id="2841926"/>
    <lineage>
        <taxon>Bacteria</taxon>
        <taxon>Pseudomonadati</taxon>
        <taxon>Pseudomonadota</taxon>
        <taxon>Alphaproteobacteria</taxon>
        <taxon>Rhodobacterales</taxon>
        <taxon>Paracoccaceae</taxon>
        <taxon>Paracoccus</taxon>
    </lineage>
</organism>
<accession>A0ABS6AJS9</accession>
<reference evidence="2" key="1">
    <citation type="submission" date="2021-06" db="EMBL/GenBank/DDBJ databases">
        <title>Paracoccus bacterium XHP0099 sp. nov., isolated from the surface waters of the Yellow Sea.</title>
        <authorList>
            <person name="Xue H."/>
            <person name="Zhang D."/>
        </authorList>
    </citation>
    <scope>NUCLEOTIDE SEQUENCE</scope>
    <source>
        <strain evidence="2">XHP0099</strain>
    </source>
</reference>
<keyword evidence="1" id="KW-0812">Transmembrane</keyword>
<protein>
    <submittedName>
        <fullName evidence="2">Uncharacterized protein</fullName>
    </submittedName>
</protein>
<evidence type="ECO:0000313" key="3">
    <source>
        <dbReference type="Proteomes" id="UP001166191"/>
    </source>
</evidence>
<keyword evidence="1" id="KW-0472">Membrane</keyword>
<evidence type="ECO:0000256" key="1">
    <source>
        <dbReference type="SAM" id="Phobius"/>
    </source>
</evidence>
<name>A0ABS6AJS9_9RHOB</name>
<proteinExistence type="predicted"/>
<keyword evidence="1" id="KW-1133">Transmembrane helix</keyword>
<evidence type="ECO:0000313" key="2">
    <source>
        <dbReference type="EMBL" id="MBU3030839.1"/>
    </source>
</evidence>
<keyword evidence="3" id="KW-1185">Reference proteome</keyword>
<gene>
    <name evidence="2" type="ORF">KNW02_12010</name>
</gene>
<feature type="transmembrane region" description="Helical" evidence="1">
    <location>
        <begin position="45"/>
        <end position="66"/>
    </location>
</feature>
<dbReference type="Proteomes" id="UP001166191">
    <property type="component" value="Unassembled WGS sequence"/>
</dbReference>